<evidence type="ECO:0000256" key="4">
    <source>
        <dbReference type="ARBA" id="ARBA00022692"/>
    </source>
</evidence>
<evidence type="ECO:0000256" key="3">
    <source>
        <dbReference type="ARBA" id="ARBA00022475"/>
    </source>
</evidence>
<feature type="transmembrane region" description="Helical" evidence="7">
    <location>
        <begin position="85"/>
        <end position="106"/>
    </location>
</feature>
<gene>
    <name evidence="9" type="ORF">PQU95_12335</name>
</gene>
<dbReference type="Pfam" id="PF05977">
    <property type="entry name" value="MFS_3"/>
    <property type="match status" value="1"/>
</dbReference>
<evidence type="ECO:0000256" key="1">
    <source>
        <dbReference type="ARBA" id="ARBA00004651"/>
    </source>
</evidence>
<protein>
    <submittedName>
        <fullName evidence="9">MFS transporter</fullName>
    </submittedName>
</protein>
<feature type="transmembrane region" description="Helical" evidence="7">
    <location>
        <begin position="261"/>
        <end position="285"/>
    </location>
</feature>
<keyword evidence="4 7" id="KW-0812">Transmembrane</keyword>
<keyword evidence="3" id="KW-1003">Cell membrane</keyword>
<feature type="domain" description="Major facilitator superfamily (MFS) profile" evidence="8">
    <location>
        <begin position="52"/>
        <end position="438"/>
    </location>
</feature>
<keyword evidence="5 7" id="KW-1133">Transmembrane helix</keyword>
<organism evidence="9 10">
    <name type="scientific">Vogesella aquatica</name>
    <dbReference type="NCBI Taxonomy" id="2984206"/>
    <lineage>
        <taxon>Bacteria</taxon>
        <taxon>Pseudomonadati</taxon>
        <taxon>Pseudomonadota</taxon>
        <taxon>Betaproteobacteria</taxon>
        <taxon>Neisseriales</taxon>
        <taxon>Chromobacteriaceae</taxon>
        <taxon>Vogesella</taxon>
    </lineage>
</organism>
<dbReference type="CDD" id="cd06173">
    <property type="entry name" value="MFS_MefA_like"/>
    <property type="match status" value="1"/>
</dbReference>
<evidence type="ECO:0000256" key="5">
    <source>
        <dbReference type="ARBA" id="ARBA00022989"/>
    </source>
</evidence>
<feature type="transmembrane region" description="Helical" evidence="7">
    <location>
        <begin position="407"/>
        <end position="430"/>
    </location>
</feature>
<keyword evidence="10" id="KW-1185">Reference proteome</keyword>
<name>A0ABT5IZJ0_9NEIS</name>
<feature type="transmembrane region" description="Helical" evidence="7">
    <location>
        <begin position="327"/>
        <end position="349"/>
    </location>
</feature>
<dbReference type="InterPro" id="IPR010290">
    <property type="entry name" value="TM_effector"/>
</dbReference>
<feature type="transmembrane region" description="Helical" evidence="7">
    <location>
        <begin position="118"/>
        <end position="136"/>
    </location>
</feature>
<dbReference type="InterPro" id="IPR020846">
    <property type="entry name" value="MFS_dom"/>
</dbReference>
<feature type="transmembrane region" description="Helical" evidence="7">
    <location>
        <begin position="214"/>
        <end position="233"/>
    </location>
</feature>
<dbReference type="InterPro" id="IPR036259">
    <property type="entry name" value="MFS_trans_sf"/>
</dbReference>
<feature type="transmembrane region" description="Helical" evidence="7">
    <location>
        <begin position="297"/>
        <end position="315"/>
    </location>
</feature>
<proteinExistence type="predicted"/>
<feature type="transmembrane region" description="Helical" evidence="7">
    <location>
        <begin position="57"/>
        <end position="79"/>
    </location>
</feature>
<evidence type="ECO:0000256" key="2">
    <source>
        <dbReference type="ARBA" id="ARBA00022448"/>
    </source>
</evidence>
<dbReference type="SUPFAM" id="SSF103473">
    <property type="entry name" value="MFS general substrate transporter"/>
    <property type="match status" value="1"/>
</dbReference>
<evidence type="ECO:0000259" key="8">
    <source>
        <dbReference type="PROSITE" id="PS50850"/>
    </source>
</evidence>
<keyword evidence="6 7" id="KW-0472">Membrane</keyword>
<dbReference type="PANTHER" id="PTHR23513">
    <property type="entry name" value="INTEGRAL MEMBRANE EFFLUX PROTEIN-RELATED"/>
    <property type="match status" value="1"/>
</dbReference>
<dbReference type="PROSITE" id="PS50850">
    <property type="entry name" value="MFS"/>
    <property type="match status" value="1"/>
</dbReference>
<evidence type="ECO:0000313" key="10">
    <source>
        <dbReference type="Proteomes" id="UP001219956"/>
    </source>
</evidence>
<comment type="subcellular location">
    <subcellularLocation>
        <location evidence="1">Cell membrane</location>
        <topology evidence="1">Multi-pass membrane protein</topology>
    </subcellularLocation>
</comment>
<evidence type="ECO:0000313" key="9">
    <source>
        <dbReference type="EMBL" id="MDC7717998.1"/>
    </source>
</evidence>
<dbReference type="Proteomes" id="UP001219956">
    <property type="component" value="Unassembled WGS sequence"/>
</dbReference>
<reference evidence="9 10" key="1">
    <citation type="submission" date="2023-01" db="EMBL/GenBank/DDBJ databases">
        <title>Novel species of the genus Vogesella isolated from rivers.</title>
        <authorList>
            <person name="Lu H."/>
        </authorList>
    </citation>
    <scope>NUCLEOTIDE SEQUENCE [LARGE SCALE GENOMIC DNA]</scope>
    <source>
        <strain evidence="9 10">DC21W</strain>
    </source>
</reference>
<dbReference type="RefSeq" id="WP_272752302.1">
    <property type="nucleotide sequence ID" value="NZ_JAQQLF010000014.1"/>
</dbReference>
<evidence type="ECO:0000256" key="6">
    <source>
        <dbReference type="ARBA" id="ARBA00023136"/>
    </source>
</evidence>
<dbReference type="PANTHER" id="PTHR23513:SF9">
    <property type="entry name" value="ENTEROBACTIN EXPORTER ENTS"/>
    <property type="match status" value="1"/>
</dbReference>
<comment type="caution">
    <text evidence="9">The sequence shown here is derived from an EMBL/GenBank/DDBJ whole genome shotgun (WGS) entry which is preliminary data.</text>
</comment>
<keyword evidence="2" id="KW-0813">Transport</keyword>
<evidence type="ECO:0000256" key="7">
    <source>
        <dbReference type="SAM" id="Phobius"/>
    </source>
</evidence>
<dbReference type="EMBL" id="JAQQLF010000014">
    <property type="protein sequence ID" value="MDC7717998.1"/>
    <property type="molecule type" value="Genomic_DNA"/>
</dbReference>
<dbReference type="Gene3D" id="1.20.1250.20">
    <property type="entry name" value="MFS general substrate transporter like domains"/>
    <property type="match status" value="1"/>
</dbReference>
<sequence length="448" mass="47301">MLRIAAQNAAYCQAYWCAGGWRRSLYGFPLLLAFAMPNPASPPVLSLRHHRPFWQFWSARLLLTGGFQIMGVAVGWQMYTLSGSALDLGLVGLLQFLPRILLVLVTGTVADRYPRQRIVAISMLLQALAAATMLLANSGVGLAVSRELIFGLSLLIGTCRAFDMPTMQSILPNIVPPALLPQAVAAAASANEMATIVAPALGGLLFAFGAPLTYGLNTLMFVAGVVLVLGLPLPPHVADSRKVSMDSLLAGIRFIRSRPDILGAISLDLFAVLLGGAVALLPVFAADILHTGPWGLGLLRAAPAVGALAMSVWLMRHPVQRKVGRTLFASVAVFGLATIGFGLSTHFLLSLAALMVLGASDIISVVIRGTLVQLETPDDMRGRVNAVNSLFIGASNQLGEFESGVTAHLFGTVPAVVLGGAGTLLVVVLWMRCFPSLAQRDTLEARPG</sequence>
<accession>A0ABT5IZJ0</accession>